<accession>A0A084VQW1</accession>
<dbReference type="Proteomes" id="UP000030765">
    <property type="component" value="Unassembled WGS sequence"/>
</dbReference>
<proteinExistence type="predicted"/>
<dbReference type="VEuPathDB" id="VectorBase:ASIC007737"/>
<evidence type="ECO:0000313" key="1">
    <source>
        <dbReference type="EMBL" id="KFB40355.1"/>
    </source>
</evidence>
<evidence type="ECO:0000313" key="3">
    <source>
        <dbReference type="Proteomes" id="UP000030765"/>
    </source>
</evidence>
<keyword evidence="3" id="KW-1185">Reference proteome</keyword>
<sequence>MERINRMEQAEGKLRGNCLKQNSLQREAVKFSSDRRNEVPAAGNNRRMSYENMLEAALNQKPHMVNIRRTL</sequence>
<reference evidence="1 3" key="1">
    <citation type="journal article" date="2014" name="BMC Genomics">
        <title>Genome sequence of Anopheles sinensis provides insight into genetics basis of mosquito competence for malaria parasites.</title>
        <authorList>
            <person name="Zhou D."/>
            <person name="Zhang D."/>
            <person name="Ding G."/>
            <person name="Shi L."/>
            <person name="Hou Q."/>
            <person name="Ye Y."/>
            <person name="Xu Y."/>
            <person name="Zhou H."/>
            <person name="Xiong C."/>
            <person name="Li S."/>
            <person name="Yu J."/>
            <person name="Hong S."/>
            <person name="Yu X."/>
            <person name="Zou P."/>
            <person name="Chen C."/>
            <person name="Chang X."/>
            <person name="Wang W."/>
            <person name="Lv Y."/>
            <person name="Sun Y."/>
            <person name="Ma L."/>
            <person name="Shen B."/>
            <person name="Zhu C."/>
        </authorList>
    </citation>
    <scope>NUCLEOTIDE SEQUENCE [LARGE SCALE GENOMIC DNA]</scope>
</reference>
<organism evidence="1">
    <name type="scientific">Anopheles sinensis</name>
    <name type="common">Mosquito</name>
    <dbReference type="NCBI Taxonomy" id="74873"/>
    <lineage>
        <taxon>Eukaryota</taxon>
        <taxon>Metazoa</taxon>
        <taxon>Ecdysozoa</taxon>
        <taxon>Arthropoda</taxon>
        <taxon>Hexapoda</taxon>
        <taxon>Insecta</taxon>
        <taxon>Pterygota</taxon>
        <taxon>Neoptera</taxon>
        <taxon>Endopterygota</taxon>
        <taxon>Diptera</taxon>
        <taxon>Nematocera</taxon>
        <taxon>Culicoidea</taxon>
        <taxon>Culicidae</taxon>
        <taxon>Anophelinae</taxon>
        <taxon>Anopheles</taxon>
    </lineage>
</organism>
<reference evidence="2" key="2">
    <citation type="submission" date="2020-05" db="UniProtKB">
        <authorList>
            <consortium name="EnsemblMetazoa"/>
        </authorList>
    </citation>
    <scope>IDENTIFICATION</scope>
</reference>
<evidence type="ECO:0000313" key="2">
    <source>
        <dbReference type="EnsemblMetazoa" id="ASIC007737-PA"/>
    </source>
</evidence>
<protein>
    <submittedName>
        <fullName evidence="1 2">Uncharacterized protein</fullName>
    </submittedName>
</protein>
<name>A0A084VQW1_ANOSI</name>
<dbReference type="EMBL" id="ATLV01015334">
    <property type="status" value="NOT_ANNOTATED_CDS"/>
    <property type="molecule type" value="Genomic_DNA"/>
</dbReference>
<dbReference type="EnsemblMetazoa" id="ASIC007737-RA">
    <property type="protein sequence ID" value="ASIC007737-PA"/>
    <property type="gene ID" value="ASIC007737"/>
</dbReference>
<dbReference type="EMBL" id="KE525006">
    <property type="protein sequence ID" value="KFB40355.1"/>
    <property type="molecule type" value="Genomic_DNA"/>
</dbReference>
<dbReference type="AlphaFoldDB" id="A0A084VQW1"/>
<gene>
    <name evidence="1" type="ORF">ZHAS_00007737</name>
</gene>